<dbReference type="Proteomes" id="UP000562352">
    <property type="component" value="Unassembled WGS sequence"/>
</dbReference>
<feature type="transmembrane region" description="Helical" evidence="1">
    <location>
        <begin position="48"/>
        <end position="65"/>
    </location>
</feature>
<dbReference type="AlphaFoldDB" id="A0A841CYU5"/>
<reference evidence="2 3" key="1">
    <citation type="submission" date="2020-08" db="EMBL/GenBank/DDBJ databases">
        <title>Genomic Encyclopedia of Type Strains, Phase III (KMG-III): the genomes of soil and plant-associated and newly described type strains.</title>
        <authorList>
            <person name="Whitman W."/>
        </authorList>
    </citation>
    <scope>NUCLEOTIDE SEQUENCE [LARGE SCALE GENOMIC DNA]</scope>
    <source>
        <strain evidence="2 3">CECT 3303</strain>
    </source>
</reference>
<keyword evidence="1" id="KW-0812">Transmembrane</keyword>
<feature type="transmembrane region" description="Helical" evidence="1">
    <location>
        <begin position="24"/>
        <end position="42"/>
    </location>
</feature>
<keyword evidence="1" id="KW-0472">Membrane</keyword>
<gene>
    <name evidence="2" type="ORF">FHS22_000405</name>
</gene>
<keyword evidence="3" id="KW-1185">Reference proteome</keyword>
<dbReference type="RefSeq" id="WP_184937785.1">
    <property type="nucleotide sequence ID" value="NZ_BAAAWZ010000001.1"/>
</dbReference>
<name>A0A841CYU5_PLAVE</name>
<accession>A0A841CYU5</accession>
<keyword evidence="1" id="KW-1133">Transmembrane helix</keyword>
<protein>
    <submittedName>
        <fullName evidence="2">Uncharacterized protein</fullName>
    </submittedName>
</protein>
<proteinExistence type="predicted"/>
<evidence type="ECO:0000256" key="1">
    <source>
        <dbReference type="SAM" id="Phobius"/>
    </source>
</evidence>
<dbReference type="EMBL" id="JACHJJ010000001">
    <property type="protein sequence ID" value="MBB5961167.1"/>
    <property type="molecule type" value="Genomic_DNA"/>
</dbReference>
<comment type="caution">
    <text evidence="2">The sequence shown here is derived from an EMBL/GenBank/DDBJ whole genome shotgun (WGS) entry which is preliminary data.</text>
</comment>
<evidence type="ECO:0000313" key="2">
    <source>
        <dbReference type="EMBL" id="MBB5961167.1"/>
    </source>
</evidence>
<evidence type="ECO:0000313" key="3">
    <source>
        <dbReference type="Proteomes" id="UP000562352"/>
    </source>
</evidence>
<sequence>MSTVITLATARRILTQLRHDRRTVAMMVLVPTLVMVLLYYVIGDQRSFDAWTPVLLCVFPFLVMFPGHLDRHPPQADAVAVRESGCRVAGPRS</sequence>
<organism evidence="2 3">
    <name type="scientific">Planomonospora venezuelensis</name>
    <dbReference type="NCBI Taxonomy" id="1999"/>
    <lineage>
        <taxon>Bacteria</taxon>
        <taxon>Bacillati</taxon>
        <taxon>Actinomycetota</taxon>
        <taxon>Actinomycetes</taxon>
        <taxon>Streptosporangiales</taxon>
        <taxon>Streptosporangiaceae</taxon>
        <taxon>Planomonospora</taxon>
    </lineage>
</organism>